<protein>
    <recommendedName>
        <fullName evidence="3">Chaperone DnaJ C-terminal domain-containing protein</fullName>
    </recommendedName>
</protein>
<dbReference type="GO" id="GO:0006457">
    <property type="term" value="P:protein folding"/>
    <property type="evidence" value="ECO:0007669"/>
    <property type="project" value="InterPro"/>
</dbReference>
<dbReference type="PANTHER" id="PTHR24078">
    <property type="entry name" value="DNAJ HOMOLOG SUBFAMILY C MEMBER"/>
    <property type="match status" value="1"/>
</dbReference>
<evidence type="ECO:0000259" key="3">
    <source>
        <dbReference type="Pfam" id="PF01556"/>
    </source>
</evidence>
<feature type="compositionally biased region" description="Basic and acidic residues" evidence="2">
    <location>
        <begin position="41"/>
        <end position="52"/>
    </location>
</feature>
<dbReference type="InterPro" id="IPR002939">
    <property type="entry name" value="DnaJ_C"/>
</dbReference>
<sequence length="231" mass="24721">MGGGGGNPFGGGMPGGFGGMPGGFGGMPGGFGGHGHGHGARPREAPARKKADPIEQVLRLTLEEMYYGVQKNLKLTRTVIRGGAEQRVSETLTIDVKPGWKKGTKITFPEKGDEAPGVIAADIIFVVDEKKHPQFERDGNDLITTKVVDLHEALLGTSVFITTLNGKSINVEIPEIVSPKYVKVLVGEGMPLSKSPNSKGDMKIRFDIRFPKELTGEQKAQLKTILGNAQY</sequence>
<dbReference type="CDD" id="cd10747">
    <property type="entry name" value="DnaJ_C"/>
    <property type="match status" value="1"/>
</dbReference>
<dbReference type="EMBL" id="HBEV01008290">
    <property type="protein sequence ID" value="CAD8588181.1"/>
    <property type="molecule type" value="Transcribed_RNA"/>
</dbReference>
<dbReference type="GO" id="GO:0005829">
    <property type="term" value="C:cytosol"/>
    <property type="evidence" value="ECO:0007669"/>
    <property type="project" value="TreeGrafter"/>
</dbReference>
<name>A0A7S0KP65_MICPS</name>
<organism evidence="4">
    <name type="scientific">Micromonas pusilla</name>
    <name type="common">Picoplanktonic green alga</name>
    <name type="synonym">Chromulina pusilla</name>
    <dbReference type="NCBI Taxonomy" id="38833"/>
    <lineage>
        <taxon>Eukaryota</taxon>
        <taxon>Viridiplantae</taxon>
        <taxon>Chlorophyta</taxon>
        <taxon>Mamiellophyceae</taxon>
        <taxon>Mamiellales</taxon>
        <taxon>Mamiellaceae</taxon>
        <taxon>Micromonas</taxon>
    </lineage>
</organism>
<keyword evidence="1" id="KW-0143">Chaperone</keyword>
<gene>
    <name evidence="4" type="ORF">MSP1404_LOCUS6350</name>
</gene>
<dbReference type="FunFam" id="2.60.260.20:FF:000002">
    <property type="entry name" value="Dnaj homolog subfamily b member"/>
    <property type="match status" value="1"/>
</dbReference>
<dbReference type="SUPFAM" id="SSF49493">
    <property type="entry name" value="HSP40/DnaJ peptide-binding domain"/>
    <property type="match status" value="2"/>
</dbReference>
<accession>A0A7S0KP65</accession>
<dbReference type="Gene3D" id="2.60.260.20">
    <property type="entry name" value="Urease metallochaperone UreE, N-terminal domain"/>
    <property type="match status" value="2"/>
</dbReference>
<reference evidence="4" key="1">
    <citation type="submission" date="2021-01" db="EMBL/GenBank/DDBJ databases">
        <authorList>
            <person name="Corre E."/>
            <person name="Pelletier E."/>
            <person name="Niang G."/>
            <person name="Scheremetjew M."/>
            <person name="Finn R."/>
            <person name="Kale V."/>
            <person name="Holt S."/>
            <person name="Cochrane G."/>
            <person name="Meng A."/>
            <person name="Brown T."/>
            <person name="Cohen L."/>
        </authorList>
    </citation>
    <scope>NUCLEOTIDE SEQUENCE</scope>
    <source>
        <strain evidence="4">CCMP494</strain>
    </source>
</reference>
<feature type="compositionally biased region" description="Gly residues" evidence="2">
    <location>
        <begin position="20"/>
        <end position="34"/>
    </location>
</feature>
<feature type="region of interest" description="Disordered" evidence="2">
    <location>
        <begin position="20"/>
        <end position="52"/>
    </location>
</feature>
<evidence type="ECO:0000256" key="2">
    <source>
        <dbReference type="SAM" id="MobiDB-lite"/>
    </source>
</evidence>
<dbReference type="GO" id="GO:0051087">
    <property type="term" value="F:protein-folding chaperone binding"/>
    <property type="evidence" value="ECO:0007669"/>
    <property type="project" value="TreeGrafter"/>
</dbReference>
<evidence type="ECO:0000256" key="1">
    <source>
        <dbReference type="ARBA" id="ARBA00023186"/>
    </source>
</evidence>
<dbReference type="Pfam" id="PF01556">
    <property type="entry name" value="DnaJ_C"/>
    <property type="match status" value="1"/>
</dbReference>
<feature type="domain" description="Chaperone DnaJ C-terminal" evidence="3">
    <location>
        <begin position="55"/>
        <end position="211"/>
    </location>
</feature>
<proteinExistence type="predicted"/>
<evidence type="ECO:0000313" key="4">
    <source>
        <dbReference type="EMBL" id="CAD8588181.1"/>
    </source>
</evidence>
<dbReference type="GO" id="GO:0051082">
    <property type="term" value="F:unfolded protein binding"/>
    <property type="evidence" value="ECO:0007669"/>
    <property type="project" value="InterPro"/>
</dbReference>
<dbReference type="AlphaFoldDB" id="A0A7S0KP65"/>
<dbReference type="FunFam" id="2.60.260.20:FF:000006">
    <property type="entry name" value="DnaJ subfamily B member 13"/>
    <property type="match status" value="1"/>
</dbReference>
<dbReference type="InterPro" id="IPR051339">
    <property type="entry name" value="DnaJ_subfamily_B"/>
</dbReference>
<dbReference type="InterPro" id="IPR008971">
    <property type="entry name" value="HSP40/DnaJ_pept-bd"/>
</dbReference>
<dbReference type="PANTHER" id="PTHR24078:SF553">
    <property type="entry name" value="DNAJ HOMOLOG SUBFAMILY B MEMBER 5"/>
    <property type="match status" value="1"/>
</dbReference>